<sequence>MFQLGDAKRVRRHELRHSPDSQGEELDADVQARLHARLAERFQLEQDVPVSLSAERMADEGRSADVDELDLTRDADVGEFDFCLFRSAAPKVRLEADAAGSGGLVRQRRPVLAVSERERREYAAAAVSGDEVLQRSQWRCWGLEMPWRVVRIDECKTRLLRAVSGVDEAKRKRPGKKKRLVLRRRERARGQSRRAEEQSLLDKEQLVREKKKRLNQYKKLRRRAKEKEKKQAGADLIQECC</sequence>
<name>A0A2C5X720_9HYPO</name>
<dbReference type="InterPro" id="IPR018555">
    <property type="entry name" value="C630.06c-like"/>
</dbReference>
<dbReference type="OrthoDB" id="5425061at2759"/>
<comment type="caution">
    <text evidence="2">The sequence shown here is derived from an EMBL/GenBank/DDBJ whole genome shotgun (WGS) entry which is preliminary data.</text>
</comment>
<organism evidence="2 3">
    <name type="scientific">Ophiocordyceps australis</name>
    <dbReference type="NCBI Taxonomy" id="1399860"/>
    <lineage>
        <taxon>Eukaryota</taxon>
        <taxon>Fungi</taxon>
        <taxon>Dikarya</taxon>
        <taxon>Ascomycota</taxon>
        <taxon>Pezizomycotina</taxon>
        <taxon>Sordariomycetes</taxon>
        <taxon>Hypocreomycetidae</taxon>
        <taxon>Hypocreales</taxon>
        <taxon>Ophiocordycipitaceae</taxon>
        <taxon>Ophiocordyceps</taxon>
    </lineage>
</organism>
<evidence type="ECO:0000313" key="3">
    <source>
        <dbReference type="Proteomes" id="UP000226192"/>
    </source>
</evidence>
<gene>
    <name evidence="2" type="ORF">CDD81_4164</name>
</gene>
<dbReference type="AlphaFoldDB" id="A0A2C5X720"/>
<feature type="region of interest" description="Disordered" evidence="1">
    <location>
        <begin position="1"/>
        <end position="27"/>
    </location>
</feature>
<dbReference type="EMBL" id="NJET01000273">
    <property type="protein sequence ID" value="PHH58909.1"/>
    <property type="molecule type" value="Genomic_DNA"/>
</dbReference>
<feature type="region of interest" description="Disordered" evidence="1">
    <location>
        <begin position="217"/>
        <end position="241"/>
    </location>
</feature>
<dbReference type="STRING" id="1399860.A0A2C5X720"/>
<dbReference type="Pfam" id="PF09428">
    <property type="entry name" value="DUF2011"/>
    <property type="match status" value="1"/>
</dbReference>
<reference evidence="2 3" key="1">
    <citation type="submission" date="2017-06" db="EMBL/GenBank/DDBJ databases">
        <title>Ant-infecting Ophiocordyceps genomes reveal a high diversity of potential behavioral manipulation genes and a possible major role for enterotoxins.</title>
        <authorList>
            <person name="De Bekker C."/>
            <person name="Evans H.C."/>
            <person name="Brachmann A."/>
            <person name="Hughes D.P."/>
        </authorList>
    </citation>
    <scope>NUCLEOTIDE SEQUENCE [LARGE SCALE GENOMIC DNA]</scope>
    <source>
        <strain evidence="2 3">Map64</strain>
    </source>
</reference>
<proteinExistence type="predicted"/>
<keyword evidence="3" id="KW-1185">Reference proteome</keyword>
<evidence type="ECO:0000256" key="1">
    <source>
        <dbReference type="SAM" id="MobiDB-lite"/>
    </source>
</evidence>
<protein>
    <submittedName>
        <fullName evidence="2">Uncharacterized protein</fullName>
    </submittedName>
</protein>
<accession>A0A2C5X720</accession>
<dbReference type="Proteomes" id="UP000226192">
    <property type="component" value="Unassembled WGS sequence"/>
</dbReference>
<evidence type="ECO:0000313" key="2">
    <source>
        <dbReference type="EMBL" id="PHH58909.1"/>
    </source>
</evidence>